<evidence type="ECO:0000256" key="1">
    <source>
        <dbReference type="SAM" id="MobiDB-lite"/>
    </source>
</evidence>
<feature type="compositionally biased region" description="Acidic residues" evidence="1">
    <location>
        <begin position="81"/>
        <end position="92"/>
    </location>
</feature>
<dbReference type="AlphaFoldDB" id="A0A1N7GTW5"/>
<proteinExistence type="predicted"/>
<gene>
    <name evidence="2" type="ORF">SAMN05421752_11555</name>
</gene>
<dbReference type="Proteomes" id="UP000185936">
    <property type="component" value="Unassembled WGS sequence"/>
</dbReference>
<organism evidence="2 3">
    <name type="scientific">Natronorubrum thiooxidans</name>
    <dbReference type="NCBI Taxonomy" id="308853"/>
    <lineage>
        <taxon>Archaea</taxon>
        <taxon>Methanobacteriati</taxon>
        <taxon>Methanobacteriota</taxon>
        <taxon>Stenosarchaea group</taxon>
        <taxon>Halobacteria</taxon>
        <taxon>Halobacteriales</taxon>
        <taxon>Natrialbaceae</taxon>
        <taxon>Natronorubrum</taxon>
    </lineage>
</organism>
<dbReference type="EMBL" id="FTNR01000015">
    <property type="protein sequence ID" value="SIS15888.1"/>
    <property type="molecule type" value="Genomic_DNA"/>
</dbReference>
<sequence>MFWDRVSTQVTPQIELFGLCGVTMDTGPGKPSTPDLPDYIVNPLESQSPERLEQVVEYAANLAAWKRAKRKHDLEQKRAEEEIDGQELEDLEDRGISIDPTDYEDVPASGAYITIKETKPDYHYYYWQWRDGKSWKNEYIGPVNPRED</sequence>
<protein>
    <submittedName>
        <fullName evidence="2">Uncharacterized protein</fullName>
    </submittedName>
</protein>
<name>A0A1N7GTW5_9EURY</name>
<evidence type="ECO:0000313" key="2">
    <source>
        <dbReference type="EMBL" id="SIS15888.1"/>
    </source>
</evidence>
<feature type="region of interest" description="Disordered" evidence="1">
    <location>
        <begin position="74"/>
        <end position="103"/>
    </location>
</feature>
<evidence type="ECO:0000313" key="3">
    <source>
        <dbReference type="Proteomes" id="UP000185936"/>
    </source>
</evidence>
<accession>A0A1N7GTW5</accession>
<reference evidence="3" key="1">
    <citation type="submission" date="2017-01" db="EMBL/GenBank/DDBJ databases">
        <authorList>
            <person name="Varghese N."/>
            <person name="Submissions S."/>
        </authorList>
    </citation>
    <scope>NUCLEOTIDE SEQUENCE [LARGE SCALE GENOMIC DNA]</scope>
    <source>
        <strain evidence="3">type strain: HArc-</strain>
    </source>
</reference>
<keyword evidence="3" id="KW-1185">Reference proteome</keyword>